<evidence type="ECO:0000256" key="1">
    <source>
        <dbReference type="SAM" id="Phobius"/>
    </source>
</evidence>
<keyword evidence="1" id="KW-0472">Membrane</keyword>
<dbReference type="RefSeq" id="WP_304540580.1">
    <property type="nucleotide sequence ID" value="NZ_JARPTC010000002.1"/>
</dbReference>
<dbReference type="InterPro" id="IPR050250">
    <property type="entry name" value="Macrolide_Exporter_MacB"/>
</dbReference>
<accession>A0AAW7Z8W9</accession>
<dbReference type="PANTHER" id="PTHR30572">
    <property type="entry name" value="MEMBRANE COMPONENT OF TRANSPORTER-RELATED"/>
    <property type="match status" value="1"/>
</dbReference>
<dbReference type="GO" id="GO:0005886">
    <property type="term" value="C:plasma membrane"/>
    <property type="evidence" value="ECO:0007669"/>
    <property type="project" value="TreeGrafter"/>
</dbReference>
<dbReference type="Pfam" id="PF12704">
    <property type="entry name" value="MacB_PCD"/>
    <property type="match status" value="1"/>
</dbReference>
<keyword evidence="4" id="KW-1185">Reference proteome</keyword>
<feature type="transmembrane region" description="Helical" evidence="1">
    <location>
        <begin position="405"/>
        <end position="425"/>
    </location>
</feature>
<evidence type="ECO:0000259" key="2">
    <source>
        <dbReference type="Pfam" id="PF12704"/>
    </source>
</evidence>
<sequence length="468" mass="52774">MKPAKLAFLILALGIFILTLSPILGASLSAKFAEINGPHKTNKNTATWLGNSKQSGGGSFSLENMRQLAQYNLRDYDLAYALETKTSVVYKQNQSQAKVLGVNDRYNQFHQINQKAGSFLTSNHENQLVAVIDEEMAQNLFQNCNVVGLDIELYGWKFKIIGVIEDERSLIGTLMDKGYGTVYIPIKKLVEFESSFKITSLEVETRDIGTTGRNVADFKTALSSIGQDPANYKIIDYNMERLLLEQKNLLRNFVVGMGAVVVLFGIFRRKTRSIYRFFRLRLQEKYFSEIIRGDAARLIFGIAEILVIVSVMFLLWRLIKFPLYISPENIPNELIDISFFSNLLKNVIQAKVQSAGYVATSGETQLNILNTIQNWNLFLSIFLGLPLFYLGLYQVKMLGEKLLKVEVFCCAIMMVSLVISIALLLMTKMPPVIDTKGVLLLFISIFSTVISFTVRSELDGQSNFEKSI</sequence>
<reference evidence="3" key="2">
    <citation type="submission" date="2023-03" db="EMBL/GenBank/DDBJ databases">
        <authorList>
            <person name="Zhang Z."/>
        </authorList>
    </citation>
    <scope>NUCLEOTIDE SEQUENCE</scope>
    <source>
        <strain evidence="3">DSA</strain>
    </source>
</reference>
<proteinExistence type="predicted"/>
<feature type="transmembrane region" description="Helical" evidence="1">
    <location>
        <begin position="298"/>
        <end position="319"/>
    </location>
</feature>
<dbReference type="GO" id="GO:0022857">
    <property type="term" value="F:transmembrane transporter activity"/>
    <property type="evidence" value="ECO:0007669"/>
    <property type="project" value="TreeGrafter"/>
</dbReference>
<dbReference type="AlphaFoldDB" id="A0AAW7Z8W9"/>
<dbReference type="InterPro" id="IPR025857">
    <property type="entry name" value="MacB_PCD"/>
</dbReference>
<feature type="transmembrane region" description="Helical" evidence="1">
    <location>
        <begin position="375"/>
        <end position="393"/>
    </location>
</feature>
<name>A0AAW7Z8W9_9FIRM</name>
<keyword evidence="1" id="KW-1133">Transmembrane helix</keyword>
<feature type="transmembrane region" description="Helical" evidence="1">
    <location>
        <begin position="437"/>
        <end position="454"/>
    </location>
</feature>
<organism evidence="3 4">
    <name type="scientific">Desulforamulus aquiferis</name>
    <dbReference type="NCBI Taxonomy" id="1397668"/>
    <lineage>
        <taxon>Bacteria</taxon>
        <taxon>Bacillati</taxon>
        <taxon>Bacillota</taxon>
        <taxon>Clostridia</taxon>
        <taxon>Eubacteriales</taxon>
        <taxon>Peptococcaceae</taxon>
        <taxon>Desulforamulus</taxon>
    </lineage>
</organism>
<dbReference type="PANTHER" id="PTHR30572:SF4">
    <property type="entry name" value="ABC TRANSPORTER PERMEASE YTRF"/>
    <property type="match status" value="1"/>
</dbReference>
<dbReference type="EMBL" id="JARPTC010000002">
    <property type="protein sequence ID" value="MDO7785896.1"/>
    <property type="molecule type" value="Genomic_DNA"/>
</dbReference>
<gene>
    <name evidence="3" type="ORF">P6N53_01470</name>
</gene>
<keyword evidence="1" id="KW-0812">Transmembrane</keyword>
<protein>
    <submittedName>
        <fullName evidence="3">ABC transporter permease</fullName>
    </submittedName>
</protein>
<comment type="caution">
    <text evidence="3">The sequence shown here is derived from an EMBL/GenBank/DDBJ whole genome shotgun (WGS) entry which is preliminary data.</text>
</comment>
<feature type="domain" description="MacB-like periplasmic core" evidence="2">
    <location>
        <begin position="6"/>
        <end position="207"/>
    </location>
</feature>
<evidence type="ECO:0000313" key="3">
    <source>
        <dbReference type="EMBL" id="MDO7785896.1"/>
    </source>
</evidence>
<dbReference type="Proteomes" id="UP001172911">
    <property type="component" value="Unassembled WGS sequence"/>
</dbReference>
<feature type="transmembrane region" description="Helical" evidence="1">
    <location>
        <begin position="249"/>
        <end position="267"/>
    </location>
</feature>
<reference evidence="3" key="1">
    <citation type="journal article" date="2023" name="J. Hazard. Mater.">
        <title>Anaerobic biodegradation of pyrene and benzo[a]pyrene by a new sulfate-reducing Desulforamulus aquiferis strain DSA.</title>
        <authorList>
            <person name="Zhang Z."/>
            <person name="Sun J."/>
            <person name="Gong X."/>
            <person name="Wang C."/>
            <person name="Wang H."/>
        </authorList>
    </citation>
    <scope>NUCLEOTIDE SEQUENCE</scope>
    <source>
        <strain evidence="3">DSA</strain>
    </source>
</reference>
<evidence type="ECO:0000313" key="4">
    <source>
        <dbReference type="Proteomes" id="UP001172911"/>
    </source>
</evidence>